<gene>
    <name evidence="1" type="ORF">DPMN_114491</name>
</gene>
<protein>
    <submittedName>
        <fullName evidence="1">Uncharacterized protein</fullName>
    </submittedName>
</protein>
<reference evidence="1" key="2">
    <citation type="submission" date="2020-11" db="EMBL/GenBank/DDBJ databases">
        <authorList>
            <person name="McCartney M.A."/>
            <person name="Auch B."/>
            <person name="Kono T."/>
            <person name="Mallez S."/>
            <person name="Becker A."/>
            <person name="Gohl D.M."/>
            <person name="Silverstein K.A.T."/>
            <person name="Koren S."/>
            <person name="Bechman K.B."/>
            <person name="Herman A."/>
            <person name="Abrahante J.E."/>
            <person name="Garbe J."/>
        </authorList>
    </citation>
    <scope>NUCLEOTIDE SEQUENCE</scope>
    <source>
        <strain evidence="1">Duluth1</strain>
        <tissue evidence="1">Whole animal</tissue>
    </source>
</reference>
<dbReference type="AlphaFoldDB" id="A0A9D4KKN8"/>
<name>A0A9D4KKN8_DREPO</name>
<comment type="caution">
    <text evidence="1">The sequence shown here is derived from an EMBL/GenBank/DDBJ whole genome shotgun (WGS) entry which is preliminary data.</text>
</comment>
<dbReference type="Proteomes" id="UP000828390">
    <property type="component" value="Unassembled WGS sequence"/>
</dbReference>
<accession>A0A9D4KKN8</accession>
<reference evidence="1" key="1">
    <citation type="journal article" date="2019" name="bioRxiv">
        <title>The Genome of the Zebra Mussel, Dreissena polymorpha: A Resource for Invasive Species Research.</title>
        <authorList>
            <person name="McCartney M.A."/>
            <person name="Auch B."/>
            <person name="Kono T."/>
            <person name="Mallez S."/>
            <person name="Zhang Y."/>
            <person name="Obille A."/>
            <person name="Becker A."/>
            <person name="Abrahante J.E."/>
            <person name="Garbe J."/>
            <person name="Badalamenti J.P."/>
            <person name="Herman A."/>
            <person name="Mangelson H."/>
            <person name="Liachko I."/>
            <person name="Sullivan S."/>
            <person name="Sone E.D."/>
            <person name="Koren S."/>
            <person name="Silverstein K.A.T."/>
            <person name="Beckman K.B."/>
            <person name="Gohl D.M."/>
        </authorList>
    </citation>
    <scope>NUCLEOTIDE SEQUENCE</scope>
    <source>
        <strain evidence="1">Duluth1</strain>
        <tissue evidence="1">Whole animal</tissue>
    </source>
</reference>
<evidence type="ECO:0000313" key="2">
    <source>
        <dbReference type="Proteomes" id="UP000828390"/>
    </source>
</evidence>
<sequence length="91" mass="10161">MVPSINLYNPSDIFVIFYYMKVLLSCNPGSSRMLPASRIFTDRVGLPEPQWHSRTFHDLKGPSTRSYTAHMLDLAGSDPCGSGFYMGLGLE</sequence>
<organism evidence="1 2">
    <name type="scientific">Dreissena polymorpha</name>
    <name type="common">Zebra mussel</name>
    <name type="synonym">Mytilus polymorpha</name>
    <dbReference type="NCBI Taxonomy" id="45954"/>
    <lineage>
        <taxon>Eukaryota</taxon>
        <taxon>Metazoa</taxon>
        <taxon>Spiralia</taxon>
        <taxon>Lophotrochozoa</taxon>
        <taxon>Mollusca</taxon>
        <taxon>Bivalvia</taxon>
        <taxon>Autobranchia</taxon>
        <taxon>Heteroconchia</taxon>
        <taxon>Euheterodonta</taxon>
        <taxon>Imparidentia</taxon>
        <taxon>Neoheterodontei</taxon>
        <taxon>Myida</taxon>
        <taxon>Dreissenoidea</taxon>
        <taxon>Dreissenidae</taxon>
        <taxon>Dreissena</taxon>
    </lineage>
</organism>
<proteinExistence type="predicted"/>
<dbReference type="EMBL" id="JAIWYP010000004">
    <property type="protein sequence ID" value="KAH3841032.1"/>
    <property type="molecule type" value="Genomic_DNA"/>
</dbReference>
<keyword evidence="2" id="KW-1185">Reference proteome</keyword>
<evidence type="ECO:0000313" key="1">
    <source>
        <dbReference type="EMBL" id="KAH3841032.1"/>
    </source>
</evidence>